<dbReference type="PROSITE" id="PS51257">
    <property type="entry name" value="PROKAR_LIPOPROTEIN"/>
    <property type="match status" value="1"/>
</dbReference>
<organism evidence="1 2">
    <name type="scientific">Pedobacter agri</name>
    <dbReference type="NCBI Taxonomy" id="454586"/>
    <lineage>
        <taxon>Bacteria</taxon>
        <taxon>Pseudomonadati</taxon>
        <taxon>Bacteroidota</taxon>
        <taxon>Sphingobacteriia</taxon>
        <taxon>Sphingobacteriales</taxon>
        <taxon>Sphingobacteriaceae</taxon>
        <taxon>Pedobacter</taxon>
    </lineage>
</organism>
<evidence type="ECO:0000313" key="1">
    <source>
        <dbReference type="EMBL" id="MCX3265764.1"/>
    </source>
</evidence>
<dbReference type="EMBL" id="JAPJUH010000004">
    <property type="protein sequence ID" value="MCX3265764.1"/>
    <property type="molecule type" value="Genomic_DNA"/>
</dbReference>
<accession>A0A9X3DE43</accession>
<sequence length="178" mass="20192">MKRYLFSICTLIIVISACNPSAEKQQNLIYSKDGLSFSLPKYWKVKKDRPIDGVANSRFISISDEEPFSKDAYLIITSIDSVNLDKTLQNLITQSRASYGKRKVEFGMLNEPRSVKIGKYEVLKADFETRIIANRNKGSLAVMHHKGKTYSFVSSVDIKDKKENFSVADSVIKSLRVK</sequence>
<dbReference type="Proteomes" id="UP001142592">
    <property type="component" value="Unassembled WGS sequence"/>
</dbReference>
<comment type="caution">
    <text evidence="1">The sequence shown here is derived from an EMBL/GenBank/DDBJ whole genome shotgun (WGS) entry which is preliminary data.</text>
</comment>
<proteinExistence type="predicted"/>
<name>A0A9X3DE43_9SPHI</name>
<dbReference type="AlphaFoldDB" id="A0A9X3DE43"/>
<evidence type="ECO:0000313" key="2">
    <source>
        <dbReference type="Proteomes" id="UP001142592"/>
    </source>
</evidence>
<protein>
    <submittedName>
        <fullName evidence="1">Uncharacterized protein</fullName>
    </submittedName>
</protein>
<gene>
    <name evidence="1" type="ORF">OQZ29_13485</name>
</gene>
<keyword evidence="2" id="KW-1185">Reference proteome</keyword>
<reference evidence="1" key="1">
    <citation type="submission" date="2022-11" db="EMBL/GenBank/DDBJ databases">
        <authorList>
            <person name="Graham C."/>
            <person name="Newman J.D."/>
        </authorList>
    </citation>
    <scope>NUCLEOTIDE SEQUENCE</scope>
    <source>
        <strain evidence="1">DSM 19486</strain>
    </source>
</reference>
<dbReference type="RefSeq" id="WP_010599036.1">
    <property type="nucleotide sequence ID" value="NZ_JAPJUH010000004.1"/>
</dbReference>